<keyword evidence="6 7" id="KW-0472">Membrane</keyword>
<keyword evidence="2" id="KW-1003">Cell membrane</keyword>
<feature type="transmembrane region" description="Helical" evidence="7">
    <location>
        <begin position="212"/>
        <end position="234"/>
    </location>
</feature>
<gene>
    <name evidence="9" type="ORF">Salmuc_00891</name>
</gene>
<protein>
    <recommendedName>
        <fullName evidence="7">TRAP transporter large permease protein</fullName>
    </recommendedName>
</protein>
<dbReference type="InterPro" id="IPR010656">
    <property type="entry name" value="DctM"/>
</dbReference>
<evidence type="ECO:0000256" key="3">
    <source>
        <dbReference type="ARBA" id="ARBA00022519"/>
    </source>
</evidence>
<feature type="transmembrane region" description="Helical" evidence="7">
    <location>
        <begin position="270"/>
        <end position="292"/>
    </location>
</feature>
<feature type="domain" description="TRAP C4-dicarboxylate transport system permease DctM subunit" evidence="8">
    <location>
        <begin position="7"/>
        <end position="415"/>
    </location>
</feature>
<dbReference type="HOGENOM" id="CLU_019824_4_1_5"/>
<dbReference type="STRING" id="1123237.Salmuc_00891"/>
<evidence type="ECO:0000313" key="9">
    <source>
        <dbReference type="EMBL" id="EPX82572.1"/>
    </source>
</evidence>
<dbReference type="eggNOG" id="COG1593">
    <property type="taxonomic scope" value="Bacteria"/>
</dbReference>
<dbReference type="AlphaFoldDB" id="S9QSI9"/>
<dbReference type="OrthoDB" id="9790209at2"/>
<dbReference type="EMBL" id="APVH01000020">
    <property type="protein sequence ID" value="EPX82572.1"/>
    <property type="molecule type" value="Genomic_DNA"/>
</dbReference>
<dbReference type="GO" id="GO:0005886">
    <property type="term" value="C:plasma membrane"/>
    <property type="evidence" value="ECO:0007669"/>
    <property type="project" value="UniProtKB-SubCell"/>
</dbReference>
<keyword evidence="4 7" id="KW-0812">Transmembrane</keyword>
<sequence>MEVWVLFAVFVGGLIIGIPVAITLGLSSLVYILLSGIPAVVMPQKMYAGMDVFVLLSIPGFILAGNLMNQGGITNRIIRFAQALIGWVRGGLGLTNIGASMLFGGITGTAVADAASIGGVMIPGMKKAGYPGDFSAAVTAASSTVGPIIPPSVPMIIVGALSGISVGKMFLAGAIPGILMGVAMMVTAYVISARKNFPRQPWQGWGEVARSFGGAFWALAMTFLIIYGLLSGLATPTETAVVASVYALIVGAFIYRELKLRKVPAILVDSAISAAGILALVGFANVFGWILVSERIPQAIADAVLGFTDNPFLVILIINLLLLFVGMFMETIAALIILFVPLLSLAQAVGIDPLHFATFAVLNLMIGLTTPPVGVCLFVCAGIARLPLAPVIVAVLPFLLTNIAVLLLVSYVPAIATWLPNTLMP</sequence>
<dbReference type="PANTHER" id="PTHR33362:SF3">
    <property type="entry name" value="SIALIC ACID TRAP TRANSPORTER PERMEASE PROTEIN SIAT"/>
    <property type="match status" value="1"/>
</dbReference>
<feature type="transmembrane region" description="Helical" evidence="7">
    <location>
        <begin position="304"/>
        <end position="325"/>
    </location>
</feature>
<feature type="transmembrane region" description="Helical" evidence="7">
    <location>
        <begin position="97"/>
        <end position="122"/>
    </location>
</feature>
<comment type="similarity">
    <text evidence="7">Belongs to the TRAP transporter large permease family.</text>
</comment>
<keyword evidence="3 7" id="KW-0997">Cell inner membrane</keyword>
<comment type="caution">
    <text evidence="9">The sequence shown here is derived from an EMBL/GenBank/DDBJ whole genome shotgun (WGS) entry which is preliminary data.</text>
</comment>
<dbReference type="GO" id="GO:0022857">
    <property type="term" value="F:transmembrane transporter activity"/>
    <property type="evidence" value="ECO:0007669"/>
    <property type="project" value="UniProtKB-UniRule"/>
</dbReference>
<evidence type="ECO:0000256" key="1">
    <source>
        <dbReference type="ARBA" id="ARBA00004429"/>
    </source>
</evidence>
<dbReference type="PIRSF" id="PIRSF006066">
    <property type="entry name" value="HI0050"/>
    <property type="match status" value="1"/>
</dbReference>
<feature type="transmembrane region" description="Helical" evidence="7">
    <location>
        <begin position="240"/>
        <end position="258"/>
    </location>
</feature>
<organism evidence="9 10">
    <name type="scientific">Salipiger mucosus DSM 16094</name>
    <dbReference type="NCBI Taxonomy" id="1123237"/>
    <lineage>
        <taxon>Bacteria</taxon>
        <taxon>Pseudomonadati</taxon>
        <taxon>Pseudomonadota</taxon>
        <taxon>Alphaproteobacteria</taxon>
        <taxon>Rhodobacterales</taxon>
        <taxon>Roseobacteraceae</taxon>
        <taxon>Salipiger</taxon>
    </lineage>
</organism>
<dbReference type="Proteomes" id="UP000015347">
    <property type="component" value="Unassembled WGS sequence"/>
</dbReference>
<keyword evidence="5 7" id="KW-1133">Transmembrane helix</keyword>
<evidence type="ECO:0000313" key="10">
    <source>
        <dbReference type="Proteomes" id="UP000015347"/>
    </source>
</evidence>
<evidence type="ECO:0000256" key="6">
    <source>
        <dbReference type="ARBA" id="ARBA00023136"/>
    </source>
</evidence>
<dbReference type="InterPro" id="IPR004681">
    <property type="entry name" value="TRAP_DctM"/>
</dbReference>
<name>S9QSI9_9RHOB</name>
<evidence type="ECO:0000256" key="5">
    <source>
        <dbReference type="ARBA" id="ARBA00022989"/>
    </source>
</evidence>
<evidence type="ECO:0000256" key="7">
    <source>
        <dbReference type="RuleBase" id="RU369079"/>
    </source>
</evidence>
<feature type="transmembrane region" description="Helical" evidence="7">
    <location>
        <begin position="391"/>
        <end position="419"/>
    </location>
</feature>
<feature type="transmembrane region" description="Helical" evidence="7">
    <location>
        <begin position="6"/>
        <end position="34"/>
    </location>
</feature>
<feature type="transmembrane region" description="Helical" evidence="7">
    <location>
        <begin position="46"/>
        <end position="65"/>
    </location>
</feature>
<dbReference type="NCBIfam" id="TIGR00786">
    <property type="entry name" value="dctM"/>
    <property type="match status" value="1"/>
</dbReference>
<keyword evidence="10" id="KW-1185">Reference proteome</keyword>
<evidence type="ECO:0000256" key="4">
    <source>
        <dbReference type="ARBA" id="ARBA00022692"/>
    </source>
</evidence>
<feature type="transmembrane region" description="Helical" evidence="7">
    <location>
        <begin position="356"/>
        <end position="384"/>
    </location>
</feature>
<reference evidence="10" key="1">
    <citation type="journal article" date="2014" name="Stand. Genomic Sci.">
        <title>Genome sequence of the exopolysaccharide-producing Salipiger mucosus type strain (DSM 16094(T)), a moderately halophilic member of the Roseobacter clade.</title>
        <authorList>
            <person name="Riedel T."/>
            <person name="Spring S."/>
            <person name="Fiebig A."/>
            <person name="Petersen J."/>
            <person name="Kyrpides N.C."/>
            <person name="Goker M."/>
            <person name="Klenk H.P."/>
        </authorList>
    </citation>
    <scope>NUCLEOTIDE SEQUENCE [LARGE SCALE GENOMIC DNA]</scope>
    <source>
        <strain evidence="10">DSM 16094</strain>
    </source>
</reference>
<keyword evidence="7" id="KW-0813">Transport</keyword>
<feature type="transmembrane region" description="Helical" evidence="7">
    <location>
        <begin position="332"/>
        <end position="350"/>
    </location>
</feature>
<accession>S9QSI9</accession>
<dbReference type="Pfam" id="PF06808">
    <property type="entry name" value="DctM"/>
    <property type="match status" value="1"/>
</dbReference>
<proteinExistence type="inferred from homology"/>
<evidence type="ECO:0000256" key="2">
    <source>
        <dbReference type="ARBA" id="ARBA00022475"/>
    </source>
</evidence>
<feature type="transmembrane region" description="Helical" evidence="7">
    <location>
        <begin position="169"/>
        <end position="191"/>
    </location>
</feature>
<comment type="subcellular location">
    <subcellularLocation>
        <location evidence="1 7">Cell inner membrane</location>
        <topology evidence="1 7">Multi-pass membrane protein</topology>
    </subcellularLocation>
</comment>
<dbReference type="RefSeq" id="WP_020041975.1">
    <property type="nucleotide sequence ID" value="NZ_KE557275.1"/>
</dbReference>
<comment type="function">
    <text evidence="7">Part of the tripartite ATP-independent periplasmic (TRAP) transport system.</text>
</comment>
<evidence type="ECO:0000259" key="8">
    <source>
        <dbReference type="Pfam" id="PF06808"/>
    </source>
</evidence>
<dbReference type="PANTHER" id="PTHR33362">
    <property type="entry name" value="SIALIC ACID TRAP TRANSPORTER PERMEASE PROTEIN SIAT-RELATED"/>
    <property type="match status" value="1"/>
</dbReference>
<comment type="subunit">
    <text evidence="7">The complex comprises the extracytoplasmic solute receptor protein and the two transmembrane proteins.</text>
</comment>